<dbReference type="RefSeq" id="WP_035076458.1">
    <property type="nucleotide sequence ID" value="NZ_JMIH01000023.1"/>
</dbReference>
<accession>A0A074LH86</accession>
<keyword evidence="2" id="KW-1185">Reference proteome</keyword>
<dbReference type="eggNOG" id="ENOG5033PMD">
    <property type="taxonomic scope" value="Bacteria"/>
</dbReference>
<dbReference type="Proteomes" id="UP000027821">
    <property type="component" value="Unassembled WGS sequence"/>
</dbReference>
<dbReference type="EMBL" id="JMIH01000023">
    <property type="protein sequence ID" value="KEO73122.1"/>
    <property type="molecule type" value="Genomic_DNA"/>
</dbReference>
<dbReference type="AlphaFoldDB" id="A0A074LH86"/>
<proteinExistence type="predicted"/>
<organism evidence="1 2">
    <name type="scientific">Anditalea andensis</name>
    <dbReference type="NCBI Taxonomy" id="1048983"/>
    <lineage>
        <taxon>Bacteria</taxon>
        <taxon>Pseudomonadati</taxon>
        <taxon>Bacteroidota</taxon>
        <taxon>Cytophagia</taxon>
        <taxon>Cytophagales</taxon>
        <taxon>Cytophagaceae</taxon>
        <taxon>Anditalea</taxon>
    </lineage>
</organism>
<evidence type="ECO:0008006" key="3">
    <source>
        <dbReference type="Google" id="ProtNLM"/>
    </source>
</evidence>
<comment type="caution">
    <text evidence="1">The sequence shown here is derived from an EMBL/GenBank/DDBJ whole genome shotgun (WGS) entry which is preliminary data.</text>
</comment>
<gene>
    <name evidence="1" type="ORF">EL17_16055</name>
</gene>
<dbReference type="OrthoDB" id="978727at2"/>
<name>A0A074LH86_9BACT</name>
<protein>
    <recommendedName>
        <fullName evidence="3">6-bladed beta-propeller</fullName>
    </recommendedName>
</protein>
<evidence type="ECO:0000313" key="2">
    <source>
        <dbReference type="Proteomes" id="UP000027821"/>
    </source>
</evidence>
<sequence>MFLITLFSYILFFQSCSPSDINDESAIREVPFELLDSLVIDVLEPLELDDYHEGNGLYLLRGKRKSVYLVDKSGRVVAKPDIIGNGPDQVGGSALGCQFLGDDKVVCMDANSRFHIYDVGFERKLRVLPSPMVDFNTFVVYHYRIPFRTGMVNAEPYIFGVEINAFSYADINPGKLYEEFYEQAKVVFRYDINLESLTFMESFPHQWIPRKDKIYVGESYPLSEFNRVTMEYAILPGTGDQLFVYDGIGTSNLKHVTDLAHPERAPLSTWITNGFNDPFNSYPRFNDLRMFGDYQIVKFNTQVPESVQRELRAGNENYGRSPEWHEALRKYFRPYYIIAKDGKQVGIINDFPAPGQMDYVSSDGTIFLNDNRKPSVERDYNVFYKVRMKNE</sequence>
<reference evidence="1 2" key="1">
    <citation type="submission" date="2014-04" db="EMBL/GenBank/DDBJ databases">
        <title>Characterization and application of a salt tolerant electro-active bacterium.</title>
        <authorList>
            <person name="Yang L."/>
            <person name="Wei S."/>
            <person name="Tay Q.X.M."/>
        </authorList>
    </citation>
    <scope>NUCLEOTIDE SEQUENCE [LARGE SCALE GENOMIC DNA]</scope>
    <source>
        <strain evidence="1 2">LY1</strain>
    </source>
</reference>
<evidence type="ECO:0000313" key="1">
    <source>
        <dbReference type="EMBL" id="KEO73122.1"/>
    </source>
</evidence>